<organism evidence="1 2">
    <name type="scientific">Mycolicibacterium hodleri</name>
    <dbReference type="NCBI Taxonomy" id="49897"/>
    <lineage>
        <taxon>Bacteria</taxon>
        <taxon>Bacillati</taxon>
        <taxon>Actinomycetota</taxon>
        <taxon>Actinomycetes</taxon>
        <taxon>Mycobacteriales</taxon>
        <taxon>Mycobacteriaceae</taxon>
        <taxon>Mycolicibacterium</taxon>
    </lineage>
</organism>
<proteinExistence type="predicted"/>
<dbReference type="AlphaFoldDB" id="A0A544W1R1"/>
<dbReference type="RefSeq" id="WP_142552455.1">
    <property type="nucleotide sequence ID" value="NZ_VIFX01000014.1"/>
</dbReference>
<dbReference type="Proteomes" id="UP000315759">
    <property type="component" value="Unassembled WGS sequence"/>
</dbReference>
<comment type="caution">
    <text evidence="1">The sequence shown here is derived from an EMBL/GenBank/DDBJ whole genome shotgun (WGS) entry which is preliminary data.</text>
</comment>
<dbReference type="InterPro" id="IPR034660">
    <property type="entry name" value="DinB/YfiT-like"/>
</dbReference>
<dbReference type="NCBIfam" id="TIGR03085">
    <property type="entry name" value="TIGR03085 family metal-binding protein"/>
    <property type="match status" value="1"/>
</dbReference>
<dbReference type="InterPro" id="IPR017517">
    <property type="entry name" value="Maleyloyr_isom"/>
</dbReference>
<dbReference type="NCBIfam" id="TIGR03083">
    <property type="entry name" value="maleylpyruvate isomerase family mycothiol-dependent enzyme"/>
    <property type="match status" value="1"/>
</dbReference>
<reference evidence="1 2" key="1">
    <citation type="submission" date="2018-10" db="EMBL/GenBank/DDBJ databases">
        <title>Draft genome of Mycobacterium hodleri strain B.</title>
        <authorList>
            <person name="Amande T.J."/>
            <person name="Mcgenity T.J."/>
        </authorList>
    </citation>
    <scope>NUCLEOTIDE SEQUENCE [LARGE SCALE GENOMIC DNA]</scope>
    <source>
        <strain evidence="1 2">B</strain>
    </source>
</reference>
<sequence>MALKNSTAQQERAALVTTMRGVGPEQPTLCGDWTTRDLAAHLVIRERRLDAAPGIMVPKFAGYTERVQNQVAAENDWNVLLDQIASGPPLLSPFKLLDPFVNVAEMFIHHEDVRRAVTGWESRELDAATTSSLARQVSLMSRMTMSKTPARVTLKTPDGTTLTTVGKGPAVTVTGEPGELLMFISGRDQAKLTFTGDDAAVSAVRSGERGL</sequence>
<protein>
    <submittedName>
        <fullName evidence="1">TIGR03085 family protein</fullName>
    </submittedName>
</protein>
<keyword evidence="2" id="KW-1185">Reference proteome</keyword>
<evidence type="ECO:0000313" key="1">
    <source>
        <dbReference type="EMBL" id="TQR86188.1"/>
    </source>
</evidence>
<dbReference type="InterPro" id="IPR017519">
    <property type="entry name" value="CHP03085"/>
</dbReference>
<evidence type="ECO:0000313" key="2">
    <source>
        <dbReference type="Proteomes" id="UP000315759"/>
    </source>
</evidence>
<dbReference type="EMBL" id="VIFX01000014">
    <property type="protein sequence ID" value="TQR86188.1"/>
    <property type="molecule type" value="Genomic_DNA"/>
</dbReference>
<dbReference type="SUPFAM" id="SSF109854">
    <property type="entry name" value="DinB/YfiT-like putative metalloenzymes"/>
    <property type="match status" value="1"/>
</dbReference>
<name>A0A544W1R1_9MYCO</name>
<gene>
    <name evidence="1" type="ORF">D8S82_12795</name>
</gene>
<accession>A0A544W1R1</accession>